<dbReference type="AlphaFoldDB" id="K0SP06"/>
<name>K0SP06_THAOC</name>
<dbReference type="PROSITE" id="PS01129">
    <property type="entry name" value="PSI_RLU"/>
    <property type="match status" value="1"/>
</dbReference>
<feature type="signal peptide" evidence="2">
    <location>
        <begin position="1"/>
        <end position="19"/>
    </location>
</feature>
<dbReference type="EMBL" id="AGNL01018699">
    <property type="protein sequence ID" value="EJK62676.1"/>
    <property type="molecule type" value="Genomic_DNA"/>
</dbReference>
<dbReference type="Pfam" id="PF00849">
    <property type="entry name" value="PseudoU_synth_2"/>
    <property type="match status" value="1"/>
</dbReference>
<proteinExistence type="inferred from homology"/>
<dbReference type="InterPro" id="IPR020103">
    <property type="entry name" value="PsdUridine_synth_cat_dom_sf"/>
</dbReference>
<dbReference type="InterPro" id="IPR006145">
    <property type="entry name" value="PsdUridine_synth_RsuA/RluA"/>
</dbReference>
<protein>
    <recommendedName>
        <fullName evidence="3">Pseudouridine synthase RsuA/RluA-like domain-containing protein</fullName>
    </recommendedName>
</protein>
<dbReference type="OrthoDB" id="424794at2759"/>
<dbReference type="InterPro" id="IPR006224">
    <property type="entry name" value="PsdUridine_synth_RluA-like_CS"/>
</dbReference>
<evidence type="ECO:0000259" key="3">
    <source>
        <dbReference type="Pfam" id="PF00849"/>
    </source>
</evidence>
<dbReference type="CDD" id="cd02869">
    <property type="entry name" value="PseudoU_synth_RluA_like"/>
    <property type="match status" value="1"/>
</dbReference>
<reference evidence="4 5" key="1">
    <citation type="journal article" date="2012" name="Genome Biol.">
        <title>Genome and low-iron response of an oceanic diatom adapted to chronic iron limitation.</title>
        <authorList>
            <person name="Lommer M."/>
            <person name="Specht M."/>
            <person name="Roy A.S."/>
            <person name="Kraemer L."/>
            <person name="Andreson R."/>
            <person name="Gutowska M.A."/>
            <person name="Wolf J."/>
            <person name="Bergner S.V."/>
            <person name="Schilhabel M.B."/>
            <person name="Klostermeier U.C."/>
            <person name="Beiko R.G."/>
            <person name="Rosenstiel P."/>
            <person name="Hippler M."/>
            <person name="Laroche J."/>
        </authorList>
    </citation>
    <scope>NUCLEOTIDE SEQUENCE [LARGE SCALE GENOMIC DNA]</scope>
    <source>
        <strain evidence="4 5">CCMP1005</strain>
    </source>
</reference>
<dbReference type="GO" id="GO:0003723">
    <property type="term" value="F:RNA binding"/>
    <property type="evidence" value="ECO:0007669"/>
    <property type="project" value="InterPro"/>
</dbReference>
<organism evidence="4 5">
    <name type="scientific">Thalassiosira oceanica</name>
    <name type="common">Marine diatom</name>
    <dbReference type="NCBI Taxonomy" id="159749"/>
    <lineage>
        <taxon>Eukaryota</taxon>
        <taxon>Sar</taxon>
        <taxon>Stramenopiles</taxon>
        <taxon>Ochrophyta</taxon>
        <taxon>Bacillariophyta</taxon>
        <taxon>Coscinodiscophyceae</taxon>
        <taxon>Thalassiosirophycidae</taxon>
        <taxon>Thalassiosirales</taxon>
        <taxon>Thalassiosiraceae</taxon>
        <taxon>Thalassiosira</taxon>
    </lineage>
</organism>
<dbReference type="Proteomes" id="UP000266841">
    <property type="component" value="Unassembled WGS sequence"/>
</dbReference>
<dbReference type="SUPFAM" id="SSF55120">
    <property type="entry name" value="Pseudouridine synthase"/>
    <property type="match status" value="1"/>
</dbReference>
<dbReference type="GO" id="GO:0009982">
    <property type="term" value="F:pseudouridine synthase activity"/>
    <property type="evidence" value="ECO:0007669"/>
    <property type="project" value="InterPro"/>
</dbReference>
<evidence type="ECO:0000256" key="2">
    <source>
        <dbReference type="SAM" id="SignalP"/>
    </source>
</evidence>
<comment type="similarity">
    <text evidence="1">Belongs to the pseudouridine synthase RluA family.</text>
</comment>
<evidence type="ECO:0000313" key="4">
    <source>
        <dbReference type="EMBL" id="EJK62676.1"/>
    </source>
</evidence>
<feature type="chain" id="PRO_5003837248" description="Pseudouridine synthase RsuA/RluA-like domain-containing protein" evidence="2">
    <location>
        <begin position="20"/>
        <end position="492"/>
    </location>
</feature>
<dbReference type="OMA" id="VITRVYP"/>
<sequence length="492" mass="54991">MLVPVTRLVLTTHIIFGLAFHVHKRHRTRPTPYIATPLPFALNDGVDPSVLIRDTEGNVVEGEKSKWRLQLCVCASSSALTRNRKREVPGHSDGYFVTETYQMPEQGFDSDSILGVFSGQDVNRLKLAETNVTLPAALMLLDTDKYASQSRARKVIRQRSICIERQGSVGFKELGKVITRVYPGDVVGFQSKLGANYYSREGVPYRDPAFHLPVIYEDDHMSIVNKPSGIVVYRAQGSRGGGSRNGGHGRESLLSVLPYVLTPSNVTAVDENAALKRPQPVHRLDRPTSGLVVVAKTKQSARLLAEQFEHRKAHKTYMAIVNGNPFAGNVPECGEQWRMINSDLEGKSSITEVKIVRQIRSLYGNDGLLSLVELRPKTGRYHQLRRHMAWVCGTPIVGDTTYGGDDESALKLRKRGLFLCSNEIELDHPWYNTGSGLEEWARMGEGKVKIGNATLFRENTMEPVRIKARVPLPAKFESFLYHENKRALKFIG</sequence>
<evidence type="ECO:0000256" key="1">
    <source>
        <dbReference type="ARBA" id="ARBA00010876"/>
    </source>
</evidence>
<feature type="domain" description="Pseudouridine synthase RsuA/RluA-like" evidence="3">
    <location>
        <begin position="220"/>
        <end position="389"/>
    </location>
</feature>
<keyword evidence="2" id="KW-0732">Signal</keyword>
<gene>
    <name evidence="4" type="ORF">THAOC_16703</name>
</gene>
<dbReference type="PANTHER" id="PTHR21600:SF87">
    <property type="entry name" value="RNA PSEUDOURIDYLATE SYNTHASE DOMAIN-CONTAINING PROTEIN 1"/>
    <property type="match status" value="1"/>
</dbReference>
<comment type="caution">
    <text evidence="4">The sequence shown here is derived from an EMBL/GenBank/DDBJ whole genome shotgun (WGS) entry which is preliminary data.</text>
</comment>
<dbReference type="GO" id="GO:0000455">
    <property type="term" value="P:enzyme-directed rRNA pseudouridine synthesis"/>
    <property type="evidence" value="ECO:0007669"/>
    <property type="project" value="TreeGrafter"/>
</dbReference>
<accession>K0SP06</accession>
<dbReference type="eggNOG" id="KOG1919">
    <property type="taxonomic scope" value="Eukaryota"/>
</dbReference>
<dbReference type="PANTHER" id="PTHR21600">
    <property type="entry name" value="MITOCHONDRIAL RNA PSEUDOURIDINE SYNTHASE"/>
    <property type="match status" value="1"/>
</dbReference>
<dbReference type="InterPro" id="IPR050188">
    <property type="entry name" value="RluA_PseudoU_synthase"/>
</dbReference>
<evidence type="ECO:0000313" key="5">
    <source>
        <dbReference type="Proteomes" id="UP000266841"/>
    </source>
</evidence>
<dbReference type="Gene3D" id="3.30.2350.10">
    <property type="entry name" value="Pseudouridine synthase"/>
    <property type="match status" value="1"/>
</dbReference>
<keyword evidence="5" id="KW-1185">Reference proteome</keyword>